<feature type="region of interest" description="Disordered" evidence="1">
    <location>
        <begin position="459"/>
        <end position="551"/>
    </location>
</feature>
<dbReference type="Pfam" id="PF14258">
    <property type="entry name" value="DUF4350"/>
    <property type="match status" value="1"/>
</dbReference>
<reference evidence="4" key="2">
    <citation type="submission" date="2020-09" db="EMBL/GenBank/DDBJ databases">
        <authorList>
            <person name="Sun Q."/>
            <person name="Ohkuma M."/>
        </authorList>
    </citation>
    <scope>NUCLEOTIDE SEQUENCE</scope>
    <source>
        <strain evidence="4">JCM 19831</strain>
    </source>
</reference>
<evidence type="ECO:0000313" key="4">
    <source>
        <dbReference type="EMBL" id="GGM34619.1"/>
    </source>
</evidence>
<evidence type="ECO:0000259" key="3">
    <source>
        <dbReference type="Pfam" id="PF14258"/>
    </source>
</evidence>
<evidence type="ECO:0000256" key="2">
    <source>
        <dbReference type="SAM" id="Phobius"/>
    </source>
</evidence>
<accession>A0A917WVY4</accession>
<feature type="compositionally biased region" description="Pro residues" evidence="1">
    <location>
        <begin position="484"/>
        <end position="495"/>
    </location>
</feature>
<feature type="compositionally biased region" description="Gly residues" evidence="1">
    <location>
        <begin position="303"/>
        <end position="314"/>
    </location>
</feature>
<proteinExistence type="predicted"/>
<feature type="compositionally biased region" description="Low complexity" evidence="1">
    <location>
        <begin position="496"/>
        <end position="534"/>
    </location>
</feature>
<name>A0A917WVY4_9ACTN</name>
<feature type="transmembrane region" description="Helical" evidence="2">
    <location>
        <begin position="39"/>
        <end position="59"/>
    </location>
</feature>
<organism evidence="4 5">
    <name type="scientific">Dactylosporangium sucinum</name>
    <dbReference type="NCBI Taxonomy" id="1424081"/>
    <lineage>
        <taxon>Bacteria</taxon>
        <taxon>Bacillati</taxon>
        <taxon>Actinomycetota</taxon>
        <taxon>Actinomycetes</taxon>
        <taxon>Micromonosporales</taxon>
        <taxon>Micromonosporaceae</taxon>
        <taxon>Dactylosporangium</taxon>
    </lineage>
</organism>
<feature type="region of interest" description="Disordered" evidence="1">
    <location>
        <begin position="1"/>
        <end position="31"/>
    </location>
</feature>
<protein>
    <recommendedName>
        <fullName evidence="3">DUF4350 domain-containing protein</fullName>
    </recommendedName>
</protein>
<keyword evidence="2" id="KW-0812">Transmembrane</keyword>
<keyword evidence="5" id="KW-1185">Reference proteome</keyword>
<dbReference type="RefSeq" id="WP_190251402.1">
    <property type="nucleotide sequence ID" value="NZ_BMPI01000018.1"/>
</dbReference>
<sequence>MTTAMIPPSAPDAPAEAPGTTAPDAAPPKPRRSRRWLRLVLPPAIVLVLILIGTLLYQLEQPDEDDEAYLSPSSTADIGAATLAGRVRDAGVRIERRTKSSDALVSAHDGNATLLITTPELMHPYYLRMLKLLPSSTTVVVVEPRSKTMYEGFLPIVSTDRQYASVVSEPGCGFAPAAEAGRAAVGRTRYGPVDPDGGRELDRCYDGALVVLTRGSGRIVVVGSADPFRNDRIGEHGNARLATGLLTGAPTLIWLDLHRNEPPPLVDKDPSLGSGPAAPPSLRPPASGEPADPEFPVRDEDSGSGGQPQAGGVDGDSDAPPNPLLQAFPPWSQVAAALLIAIFVALAAAQARRLGGPVVEPLPVVVRATETVSGRGRLYLRARARDESLRTLREAAVARLSRLLRLEPETERQALVEAVAAQSGWPAELVEQTLFGPPPLDDDQLVAAATRLERLADAVAAQRPAASPSSPADASPSSASSPPASSPPAPSPPASSSPAPTSPATAAGGPAAPGHDAAAPTAGPAAPAGGPSTTEASAGPATHAPLEGESR</sequence>
<feature type="compositionally biased region" description="Low complexity" evidence="1">
    <location>
        <begin position="12"/>
        <end position="24"/>
    </location>
</feature>
<dbReference type="AlphaFoldDB" id="A0A917WVY4"/>
<feature type="compositionally biased region" description="Low complexity" evidence="1">
    <location>
        <begin position="464"/>
        <end position="483"/>
    </location>
</feature>
<dbReference type="Proteomes" id="UP000642070">
    <property type="component" value="Unassembled WGS sequence"/>
</dbReference>
<dbReference type="PANTHER" id="PTHR24216:SF65">
    <property type="entry name" value="PAXILLIN-LIKE PROTEIN 1"/>
    <property type="match status" value="1"/>
</dbReference>
<gene>
    <name evidence="4" type="ORF">GCM10007977_040120</name>
</gene>
<dbReference type="InterPro" id="IPR025646">
    <property type="entry name" value="DUF4350"/>
</dbReference>
<dbReference type="EMBL" id="BMPI01000018">
    <property type="protein sequence ID" value="GGM34619.1"/>
    <property type="molecule type" value="Genomic_DNA"/>
</dbReference>
<feature type="domain" description="DUF4350" evidence="3">
    <location>
        <begin position="72"/>
        <end position="246"/>
    </location>
</feature>
<evidence type="ECO:0000256" key="1">
    <source>
        <dbReference type="SAM" id="MobiDB-lite"/>
    </source>
</evidence>
<dbReference type="PANTHER" id="PTHR24216">
    <property type="entry name" value="PAXILLIN-RELATED"/>
    <property type="match status" value="1"/>
</dbReference>
<comment type="caution">
    <text evidence="4">The sequence shown here is derived from an EMBL/GenBank/DDBJ whole genome shotgun (WGS) entry which is preliminary data.</text>
</comment>
<reference evidence="4" key="1">
    <citation type="journal article" date="2014" name="Int. J. Syst. Evol. Microbiol.">
        <title>Complete genome sequence of Corynebacterium casei LMG S-19264T (=DSM 44701T), isolated from a smear-ripened cheese.</title>
        <authorList>
            <consortium name="US DOE Joint Genome Institute (JGI-PGF)"/>
            <person name="Walter F."/>
            <person name="Albersmeier A."/>
            <person name="Kalinowski J."/>
            <person name="Ruckert C."/>
        </authorList>
    </citation>
    <scope>NUCLEOTIDE SEQUENCE</scope>
    <source>
        <strain evidence="4">JCM 19831</strain>
    </source>
</reference>
<feature type="region of interest" description="Disordered" evidence="1">
    <location>
        <begin position="264"/>
        <end position="325"/>
    </location>
</feature>
<keyword evidence="2" id="KW-1133">Transmembrane helix</keyword>
<evidence type="ECO:0000313" key="5">
    <source>
        <dbReference type="Proteomes" id="UP000642070"/>
    </source>
</evidence>
<keyword evidence="2" id="KW-0472">Membrane</keyword>